<name>A0A326UBT3_THEHA</name>
<gene>
    <name evidence="2" type="ORF">EI42_00124</name>
</gene>
<keyword evidence="1" id="KW-1133">Transmembrane helix</keyword>
<keyword evidence="1" id="KW-0812">Transmembrane</keyword>
<dbReference type="RefSeq" id="WP_281278861.1">
    <property type="nucleotide sequence ID" value="NZ_BIFX01000001.1"/>
</dbReference>
<evidence type="ECO:0000256" key="1">
    <source>
        <dbReference type="SAM" id="Phobius"/>
    </source>
</evidence>
<accession>A0A326UBT3</accession>
<dbReference type="EMBL" id="QKUF01000001">
    <property type="protein sequence ID" value="PZW35957.1"/>
    <property type="molecule type" value="Genomic_DNA"/>
</dbReference>
<keyword evidence="1" id="KW-0472">Membrane</keyword>
<comment type="caution">
    <text evidence="2">The sequence shown here is derived from an EMBL/GenBank/DDBJ whole genome shotgun (WGS) entry which is preliminary data.</text>
</comment>
<dbReference type="AlphaFoldDB" id="A0A326UBT3"/>
<evidence type="ECO:0000313" key="2">
    <source>
        <dbReference type="EMBL" id="PZW35957.1"/>
    </source>
</evidence>
<evidence type="ECO:0000313" key="3">
    <source>
        <dbReference type="Proteomes" id="UP000248806"/>
    </source>
</evidence>
<feature type="transmembrane region" description="Helical" evidence="1">
    <location>
        <begin position="27"/>
        <end position="42"/>
    </location>
</feature>
<dbReference type="Proteomes" id="UP000248806">
    <property type="component" value="Unassembled WGS sequence"/>
</dbReference>
<keyword evidence="3" id="KW-1185">Reference proteome</keyword>
<reference evidence="2 3" key="1">
    <citation type="submission" date="2018-06" db="EMBL/GenBank/DDBJ databases">
        <title>Genomic Encyclopedia of Archaeal and Bacterial Type Strains, Phase II (KMG-II): from individual species to whole genera.</title>
        <authorList>
            <person name="Goeker M."/>
        </authorList>
    </citation>
    <scope>NUCLEOTIDE SEQUENCE [LARGE SCALE GENOMIC DNA]</scope>
    <source>
        <strain evidence="2 3">ATCC BAA-1881</strain>
    </source>
</reference>
<sequence>MKTIAALLSAFLLIGLCSRSFTRRTRWLLFSLVAAMVLFVSLT</sequence>
<organism evidence="2 3">
    <name type="scientific">Thermosporothrix hazakensis</name>
    <dbReference type="NCBI Taxonomy" id="644383"/>
    <lineage>
        <taxon>Bacteria</taxon>
        <taxon>Bacillati</taxon>
        <taxon>Chloroflexota</taxon>
        <taxon>Ktedonobacteria</taxon>
        <taxon>Ktedonobacterales</taxon>
        <taxon>Thermosporotrichaceae</taxon>
        <taxon>Thermosporothrix</taxon>
    </lineage>
</organism>
<protein>
    <submittedName>
        <fullName evidence="2">Uncharacterized protein</fullName>
    </submittedName>
</protein>
<proteinExistence type="predicted"/>